<sequence>MRAYAFASTWWLPHAPERVHAVLADVEHYPSWWPQVVGCLKLGEDEGVVLCRSALPYTLELRVALLRRTPEVLESSLDGDLDGWVRWRTVPEDGGCRVHFEQEVVTRSLPLSIASYVAGRPVLRWNHARMMRGARLGLARRLAS</sequence>
<reference evidence="2 3" key="1">
    <citation type="submission" date="2019-03" db="EMBL/GenBank/DDBJ databases">
        <authorList>
            <person name="Kim M.K.M."/>
        </authorList>
    </citation>
    <scope>NUCLEOTIDE SEQUENCE [LARGE SCALE GENOMIC DNA]</scope>
    <source>
        <strain evidence="2 3">18JY15-6</strain>
    </source>
</reference>
<dbReference type="InterPro" id="IPR023393">
    <property type="entry name" value="START-like_dom_sf"/>
</dbReference>
<dbReference type="EMBL" id="SJZJ01000021">
    <property type="protein sequence ID" value="TCJ22706.1"/>
    <property type="molecule type" value="Genomic_DNA"/>
</dbReference>
<dbReference type="AlphaFoldDB" id="A0A4R1BZ46"/>
<dbReference type="SUPFAM" id="SSF55961">
    <property type="entry name" value="Bet v1-like"/>
    <property type="match status" value="1"/>
</dbReference>
<accession>A0A4R1BZ46</accession>
<dbReference type="OrthoDB" id="5402478at2"/>
<dbReference type="Pfam" id="PF03364">
    <property type="entry name" value="Polyketide_cyc"/>
    <property type="match status" value="1"/>
</dbReference>
<evidence type="ECO:0000259" key="1">
    <source>
        <dbReference type="Pfam" id="PF03364"/>
    </source>
</evidence>
<proteinExistence type="predicted"/>
<dbReference type="InterPro" id="IPR005031">
    <property type="entry name" value="COQ10_START"/>
</dbReference>
<dbReference type="Proteomes" id="UP000295453">
    <property type="component" value="Unassembled WGS sequence"/>
</dbReference>
<feature type="domain" description="Coenzyme Q-binding protein COQ10 START" evidence="1">
    <location>
        <begin position="13"/>
        <end position="130"/>
    </location>
</feature>
<gene>
    <name evidence="2" type="ORF">EPD65_12195</name>
</gene>
<dbReference type="Gene3D" id="3.30.530.20">
    <property type="match status" value="1"/>
</dbReference>
<protein>
    <submittedName>
        <fullName evidence="2">Polyketide cyclase</fullName>
    </submittedName>
</protein>
<keyword evidence="3" id="KW-1185">Reference proteome</keyword>
<comment type="caution">
    <text evidence="2">The sequence shown here is derived from an EMBL/GenBank/DDBJ whole genome shotgun (WGS) entry which is preliminary data.</text>
</comment>
<evidence type="ECO:0000313" key="3">
    <source>
        <dbReference type="Proteomes" id="UP000295453"/>
    </source>
</evidence>
<name>A0A4R1BZ46_9ACTN</name>
<evidence type="ECO:0000313" key="2">
    <source>
        <dbReference type="EMBL" id="TCJ22706.1"/>
    </source>
</evidence>
<dbReference type="RefSeq" id="WP_131584512.1">
    <property type="nucleotide sequence ID" value="NZ_SJZJ01000021.1"/>
</dbReference>
<organism evidence="2 3">
    <name type="scientific">Nocardioides jejuensis</name>
    <dbReference type="NCBI Taxonomy" id="2502782"/>
    <lineage>
        <taxon>Bacteria</taxon>
        <taxon>Bacillati</taxon>
        <taxon>Actinomycetota</taxon>
        <taxon>Actinomycetes</taxon>
        <taxon>Propionibacteriales</taxon>
        <taxon>Nocardioidaceae</taxon>
        <taxon>Nocardioides</taxon>
    </lineage>
</organism>